<evidence type="ECO:0000259" key="1">
    <source>
        <dbReference type="PROSITE" id="PS50943"/>
    </source>
</evidence>
<keyword evidence="3" id="KW-1185">Reference proteome</keyword>
<evidence type="ECO:0000313" key="2">
    <source>
        <dbReference type="EMBL" id="NJQ06976.1"/>
    </source>
</evidence>
<organism evidence="2 3">
    <name type="scientific">Streptomyces lonarensis</name>
    <dbReference type="NCBI Taxonomy" id="700599"/>
    <lineage>
        <taxon>Bacteria</taxon>
        <taxon>Bacillati</taxon>
        <taxon>Actinomycetota</taxon>
        <taxon>Actinomycetes</taxon>
        <taxon>Kitasatosporales</taxon>
        <taxon>Streptomycetaceae</taxon>
        <taxon>Streptomyces</taxon>
    </lineage>
</organism>
<dbReference type="InterPro" id="IPR010982">
    <property type="entry name" value="Lambda_DNA-bd_dom_sf"/>
</dbReference>
<sequence>MGSESFNSPLTPLQKFGADVRRVRLGRKLRQRQLGNATGYSESYVSQVESGKLLASTKFAVGCDQVFGTNGLFAELQSQMVEGDHPPQFVPYLELERKATRIMAFSASTVMGLLQTEAYAEAVFRAGNPRASDEVIGGKVAARLRRARLLGGQRPPTVWCVLFEASLRAQVGGKKVMAEQLSALLSWADGPSVDLQVLPFSLGAVAVHSDPFTLLTFRDSQPVMYANDPGGGRLFREPETVGAAVDNYDRLRANALGPDDSLDFIRAVREEYEA</sequence>
<gene>
    <name evidence="2" type="ORF">HCN56_15650</name>
</gene>
<dbReference type="Gene3D" id="1.10.260.40">
    <property type="entry name" value="lambda repressor-like DNA-binding domains"/>
    <property type="match status" value="1"/>
</dbReference>
<name>A0A7X6HZT7_9ACTN</name>
<dbReference type="InterPro" id="IPR001387">
    <property type="entry name" value="Cro/C1-type_HTH"/>
</dbReference>
<dbReference type="Pfam" id="PF13560">
    <property type="entry name" value="HTH_31"/>
    <property type="match status" value="1"/>
</dbReference>
<dbReference type="GO" id="GO:0003677">
    <property type="term" value="F:DNA binding"/>
    <property type="evidence" value="ECO:0007669"/>
    <property type="project" value="InterPro"/>
</dbReference>
<protein>
    <submittedName>
        <fullName evidence="2">Helix-turn-helix transcriptional regulator</fullName>
    </submittedName>
</protein>
<feature type="domain" description="HTH cro/C1-type" evidence="1">
    <location>
        <begin position="20"/>
        <end position="76"/>
    </location>
</feature>
<dbReference type="PROSITE" id="PS50943">
    <property type="entry name" value="HTH_CROC1"/>
    <property type="match status" value="1"/>
</dbReference>
<evidence type="ECO:0000313" key="3">
    <source>
        <dbReference type="Proteomes" id="UP000578686"/>
    </source>
</evidence>
<dbReference type="SUPFAM" id="SSF47413">
    <property type="entry name" value="lambda repressor-like DNA-binding domains"/>
    <property type="match status" value="1"/>
</dbReference>
<dbReference type="CDD" id="cd00093">
    <property type="entry name" value="HTH_XRE"/>
    <property type="match status" value="1"/>
</dbReference>
<dbReference type="InterPro" id="IPR043917">
    <property type="entry name" value="DUF5753"/>
</dbReference>
<accession>A0A7X6HZT7</accession>
<comment type="caution">
    <text evidence="2">The sequence shown here is derived from an EMBL/GenBank/DDBJ whole genome shotgun (WGS) entry which is preliminary data.</text>
</comment>
<dbReference type="AlphaFoldDB" id="A0A7X6HZT7"/>
<proteinExistence type="predicted"/>
<dbReference type="EMBL" id="JAAVJD010000121">
    <property type="protein sequence ID" value="NJQ06976.1"/>
    <property type="molecule type" value="Genomic_DNA"/>
</dbReference>
<dbReference type="Proteomes" id="UP000578686">
    <property type="component" value="Unassembled WGS sequence"/>
</dbReference>
<reference evidence="2 3" key="1">
    <citation type="submission" date="2020-03" db="EMBL/GenBank/DDBJ databases">
        <title>Draft genome of Streptomyces sp. ventii, isolated from the Axial Seamount in the Pacific Ocean, and resequencing of the two type strains Streptomyces lonarensis strain NCL 716 and Streptomyces bohaiensis strain 11A07.</title>
        <authorList>
            <person name="Loughran R.M."/>
            <person name="Pfannmuller K.M."/>
            <person name="Wasson B.J."/>
            <person name="Deadmond M.C."/>
            <person name="Paddock B.E."/>
            <person name="Koyack M.J."/>
            <person name="Gallegos D.A."/>
            <person name="Mitchell E.A."/>
            <person name="Ushijima B."/>
            <person name="Saw J.H."/>
            <person name="Mcphail K.L."/>
            <person name="Videau P."/>
        </authorList>
    </citation>
    <scope>NUCLEOTIDE SEQUENCE [LARGE SCALE GENOMIC DNA]</scope>
    <source>
        <strain evidence="2 3">NCL716</strain>
    </source>
</reference>
<dbReference type="SMART" id="SM00530">
    <property type="entry name" value="HTH_XRE"/>
    <property type="match status" value="1"/>
</dbReference>
<dbReference type="Pfam" id="PF19054">
    <property type="entry name" value="DUF5753"/>
    <property type="match status" value="1"/>
</dbReference>